<reference evidence="2" key="2">
    <citation type="submission" date="2020-09" db="EMBL/GenBank/DDBJ databases">
        <authorList>
            <person name="Sun Q."/>
            <person name="Zhou Y."/>
        </authorList>
    </citation>
    <scope>NUCLEOTIDE SEQUENCE</scope>
    <source>
        <strain evidence="2">CGMCC 4.5737</strain>
    </source>
</reference>
<gene>
    <name evidence="2" type="ORF">GCM10012275_59070</name>
</gene>
<sequence>MVVLMATATAGYALLPDLDHRSSTASRLLGPLTTVASAGLRRASAAVYQRTRTGADTRRDGQHRHLAHTGLFAVAAGLLTALITALGGLIATLIVLAIGVLLATAALGDWVLGAVTGALLLAGLQANGPILAGYDTARAGLILGLLVAVGCLIHNLGDLVTHSGVPLLWPLRIRSQAWYRIRPPAALRFRAGGPAESLLIFPASVLLGGLLFVNALYPAAFA</sequence>
<dbReference type="AlphaFoldDB" id="A0A8J3FXL3"/>
<keyword evidence="1" id="KW-0812">Transmembrane</keyword>
<dbReference type="Proteomes" id="UP000637578">
    <property type="component" value="Unassembled WGS sequence"/>
</dbReference>
<evidence type="ECO:0000313" key="2">
    <source>
        <dbReference type="EMBL" id="GGM80606.1"/>
    </source>
</evidence>
<accession>A0A8J3FXL3</accession>
<organism evidence="2 3">
    <name type="scientific">Longimycelium tulufanense</name>
    <dbReference type="NCBI Taxonomy" id="907463"/>
    <lineage>
        <taxon>Bacteria</taxon>
        <taxon>Bacillati</taxon>
        <taxon>Actinomycetota</taxon>
        <taxon>Actinomycetes</taxon>
        <taxon>Pseudonocardiales</taxon>
        <taxon>Pseudonocardiaceae</taxon>
        <taxon>Longimycelium</taxon>
    </lineage>
</organism>
<dbReference type="EMBL" id="BMMK01000049">
    <property type="protein sequence ID" value="GGM80606.1"/>
    <property type="molecule type" value="Genomic_DNA"/>
</dbReference>
<proteinExistence type="predicted"/>
<protein>
    <submittedName>
        <fullName evidence="2">Membrane protein</fullName>
    </submittedName>
</protein>
<feature type="transmembrane region" description="Helical" evidence="1">
    <location>
        <begin position="110"/>
        <end position="132"/>
    </location>
</feature>
<keyword evidence="3" id="KW-1185">Reference proteome</keyword>
<keyword evidence="1" id="KW-1133">Transmembrane helix</keyword>
<name>A0A8J3FXL3_9PSEU</name>
<keyword evidence="1" id="KW-0472">Membrane</keyword>
<feature type="transmembrane region" description="Helical" evidence="1">
    <location>
        <begin position="71"/>
        <end position="104"/>
    </location>
</feature>
<feature type="transmembrane region" description="Helical" evidence="1">
    <location>
        <begin position="139"/>
        <end position="157"/>
    </location>
</feature>
<evidence type="ECO:0000313" key="3">
    <source>
        <dbReference type="Proteomes" id="UP000637578"/>
    </source>
</evidence>
<dbReference type="InterPro" id="IPR007404">
    <property type="entry name" value="YdjM-like"/>
</dbReference>
<dbReference type="Pfam" id="PF04307">
    <property type="entry name" value="YdjM"/>
    <property type="match status" value="1"/>
</dbReference>
<evidence type="ECO:0000256" key="1">
    <source>
        <dbReference type="SAM" id="Phobius"/>
    </source>
</evidence>
<reference evidence="2" key="1">
    <citation type="journal article" date="2014" name="Int. J. Syst. Evol. Microbiol.">
        <title>Complete genome sequence of Corynebacterium casei LMG S-19264T (=DSM 44701T), isolated from a smear-ripened cheese.</title>
        <authorList>
            <consortium name="US DOE Joint Genome Institute (JGI-PGF)"/>
            <person name="Walter F."/>
            <person name="Albersmeier A."/>
            <person name="Kalinowski J."/>
            <person name="Ruckert C."/>
        </authorList>
    </citation>
    <scope>NUCLEOTIDE SEQUENCE</scope>
    <source>
        <strain evidence="2">CGMCC 4.5737</strain>
    </source>
</reference>
<feature type="transmembrane region" description="Helical" evidence="1">
    <location>
        <begin position="198"/>
        <end position="217"/>
    </location>
</feature>
<comment type="caution">
    <text evidence="2">The sequence shown here is derived from an EMBL/GenBank/DDBJ whole genome shotgun (WGS) entry which is preliminary data.</text>
</comment>